<dbReference type="Pfam" id="PF00041">
    <property type="entry name" value="fn3"/>
    <property type="match status" value="1"/>
</dbReference>
<keyword evidence="2" id="KW-0677">Repeat</keyword>
<keyword evidence="4" id="KW-1015">Disulfide bond</keyword>
<dbReference type="SMART" id="SM00409">
    <property type="entry name" value="IG"/>
    <property type="match status" value="5"/>
</dbReference>
<dbReference type="PANTHER" id="PTHR11640:SF31">
    <property type="entry name" value="IRREGULAR CHIASM C-ROUGHEST PROTEIN-RELATED"/>
    <property type="match status" value="1"/>
</dbReference>
<keyword evidence="8" id="KW-1133">Transmembrane helix</keyword>
<protein>
    <submittedName>
        <fullName evidence="13">Uncharacterized protein</fullName>
    </submittedName>
</protein>
<keyword evidence="6" id="KW-0393">Immunoglobulin domain</keyword>
<feature type="domain" description="Ig-like" evidence="9">
    <location>
        <begin position="834"/>
        <end position="928"/>
    </location>
</feature>
<dbReference type="SMART" id="SM00060">
    <property type="entry name" value="FN3"/>
    <property type="match status" value="1"/>
</dbReference>
<feature type="domain" description="Ig-like" evidence="9">
    <location>
        <begin position="206"/>
        <end position="303"/>
    </location>
</feature>
<evidence type="ECO:0000256" key="7">
    <source>
        <dbReference type="SAM" id="MobiDB-lite"/>
    </source>
</evidence>
<feature type="domain" description="Ig-like" evidence="9">
    <location>
        <begin position="742"/>
        <end position="829"/>
    </location>
</feature>
<dbReference type="GO" id="GO:0098609">
    <property type="term" value="P:cell-cell adhesion"/>
    <property type="evidence" value="ECO:0007669"/>
    <property type="project" value="TreeGrafter"/>
</dbReference>
<feature type="domain" description="Fibronectin type-III" evidence="10">
    <location>
        <begin position="1043"/>
        <end position="1134"/>
    </location>
</feature>
<feature type="domain" description="LITAF" evidence="11">
    <location>
        <begin position="22"/>
        <end position="108"/>
    </location>
</feature>
<dbReference type="PROSITE" id="PS51837">
    <property type="entry name" value="LITAF"/>
    <property type="match status" value="1"/>
</dbReference>
<keyword evidence="5" id="KW-0325">Glycoprotein</keyword>
<dbReference type="Pfam" id="PF08205">
    <property type="entry name" value="C2-set_2"/>
    <property type="match status" value="2"/>
</dbReference>
<keyword evidence="3 8" id="KW-0472">Membrane</keyword>
<evidence type="ECO:0000313" key="13">
    <source>
        <dbReference type="EMBL" id="CAF2139475.1"/>
    </source>
</evidence>
<dbReference type="PROSITE" id="PS50835">
    <property type="entry name" value="IG_LIKE"/>
    <property type="match status" value="7"/>
</dbReference>
<evidence type="ECO:0000256" key="6">
    <source>
        <dbReference type="ARBA" id="ARBA00023319"/>
    </source>
</evidence>
<evidence type="ECO:0000256" key="8">
    <source>
        <dbReference type="SAM" id="Phobius"/>
    </source>
</evidence>
<evidence type="ECO:0000256" key="1">
    <source>
        <dbReference type="ARBA" id="ARBA00004479"/>
    </source>
</evidence>
<evidence type="ECO:0000259" key="11">
    <source>
        <dbReference type="PROSITE" id="PS51837"/>
    </source>
</evidence>
<dbReference type="GO" id="GO:0005886">
    <property type="term" value="C:plasma membrane"/>
    <property type="evidence" value="ECO:0007669"/>
    <property type="project" value="TreeGrafter"/>
</dbReference>
<dbReference type="InterPro" id="IPR013162">
    <property type="entry name" value="CD80_C2-set"/>
</dbReference>
<dbReference type="Gene3D" id="2.60.40.10">
    <property type="entry name" value="Immunoglobulins"/>
    <property type="match status" value="9"/>
</dbReference>
<dbReference type="Pfam" id="PF10601">
    <property type="entry name" value="zf-LITAF-like"/>
    <property type="match status" value="1"/>
</dbReference>
<dbReference type="InterPro" id="IPR006629">
    <property type="entry name" value="LITAF"/>
</dbReference>
<dbReference type="Proteomes" id="UP000663856">
    <property type="component" value="Unassembled WGS sequence"/>
</dbReference>
<organism evidence="13 14">
    <name type="scientific">Rotaria magnacalcarata</name>
    <dbReference type="NCBI Taxonomy" id="392030"/>
    <lineage>
        <taxon>Eukaryota</taxon>
        <taxon>Metazoa</taxon>
        <taxon>Spiralia</taxon>
        <taxon>Gnathifera</taxon>
        <taxon>Rotifera</taxon>
        <taxon>Eurotatoria</taxon>
        <taxon>Bdelloidea</taxon>
        <taxon>Philodinida</taxon>
        <taxon>Philodinidae</taxon>
        <taxon>Rotaria</taxon>
    </lineage>
</organism>
<evidence type="ECO:0000256" key="5">
    <source>
        <dbReference type="ARBA" id="ARBA00023180"/>
    </source>
</evidence>
<feature type="domain" description="Ig-like" evidence="9">
    <location>
        <begin position="320"/>
        <end position="418"/>
    </location>
</feature>
<dbReference type="SMART" id="SM00408">
    <property type="entry name" value="IGc2"/>
    <property type="match status" value="4"/>
</dbReference>
<comment type="subcellular location">
    <subcellularLocation>
        <location evidence="1">Membrane</location>
        <topology evidence="1">Single-pass type I membrane protein</topology>
    </subcellularLocation>
</comment>
<dbReference type="PROSITE" id="PS50853">
    <property type="entry name" value="FN3"/>
    <property type="match status" value="1"/>
</dbReference>
<dbReference type="EMBL" id="CAJNRF010010751">
    <property type="protein sequence ID" value="CAF2124471.1"/>
    <property type="molecule type" value="Genomic_DNA"/>
</dbReference>
<keyword evidence="8" id="KW-0812">Transmembrane</keyword>
<sequence length="1302" mass="146776">MSSNDYKGNYQKKTPSFNPVQQPLPITTPTAPAGKYSLACICPYCRQSIVTRVEKSNGLAPWICASALFLIGCVFGCCLIPFFTDSFKDVTHYCPNYLSNSQSQFYQVQPHDISALIGSNITIPCVITPPHGDVQWTKDGLALGYERQLSAFPTWSIIGDENLGEFNFFIQSLKLDDEGLFACEVSPYNNAPALKQIAQVKTLVRPQHVQINDQSSSSEITIIKMRFDDKFHQINCRVDGAKPAAQIKWINETGHEFPGISRTLLKDNLFSTISTLTVNPSLLLDKKRFMCDVRHETLTDSLNQLRTFFEVQISLPPSDPVIFGYSSVSRLVNGSSLSLACQSYGGQPLGTLSWHRLDHGSGKSYLIDNSSVIHHDENFTESNISLFVKPSDNNSTLSCHVTNEYLDLLRKTLETNITLQIAFGPLSVHILQNSMNVTTLVEGTPQRFLCRTSSSNPRPVVVWKIDEQILSSDIDPTEESGEFAGKIIQLAKTVGIDKSLRHYHNKLLSCEATNPDTGHVVTDSIQLNVIYDAFSIEMYGLTKDKIIKSGDKVSVECILIGGNPLGKIIWYKGDQLLHSESTIETNEKYVSSHVEFIASPSDNNRLLTCQGQVEEFPRHIASFILNVTFLPIEIAIIENERFANLSQHDDDKHYEFECRTSLSNPQVQLTIFRQSNDGEIHPDIQYITSLSYINGINSIKFTLPRIDLSLHENLLTCKAAFDTDLSFQTKQVTYILHVNHKPYFHEFNRSIEVKENQPFNITLEANGYPMSISYTWFHPSGRQLMNDPLNIFINQGQLSIMNIQRNDLGIYRCIATNSIGQTEANVTLNVLYGPVITRTQGYSVTEALMPGSSAILICVIDGNPIDFNKVRWFKDNQEMSYEQWEKRIERNEVSLIRKSIHRQDAGQYACEIDNQFGNSHATLPLVVQYAPEIDRSDPSRSKAATDSDRFLTAELHCHLSSVPKPTIIWMKDNQILSPSSKYRSILTERNPSTSFSSNLLFDVIFYVTNVTKSDYGIYQCRVENKLGIDMIEILLTGLTIPDLPSQIHVMNTSHTSLLISWTPGFDGGAQQTFQIRFRLSTESQYAYQHMPYGKHSFELKDLKLGSQYHISIRSNNSHHLSKWTDEIVISTSDYLPSLRFHLSEVSSTKISFTLLIIIAIIGLIILSINIILMIFFIIKRRQSTVTTSENSSTTGTNETEANTIDLFQPVPSNFSTANTYKKYEDEDIKRPFVSSYSSATLSQSDNASYATFKKNYISPYDNLRVYNYYPSSTDNSLATYRSFKDGVNTSIDTNGCIRTDLV</sequence>
<evidence type="ECO:0000313" key="12">
    <source>
        <dbReference type="EMBL" id="CAF2124471.1"/>
    </source>
</evidence>
<proteinExistence type="predicted"/>
<dbReference type="SMART" id="SM00714">
    <property type="entry name" value="LITAF"/>
    <property type="match status" value="1"/>
</dbReference>
<feature type="transmembrane region" description="Helical" evidence="8">
    <location>
        <begin position="1152"/>
        <end position="1178"/>
    </location>
</feature>
<feature type="region of interest" description="Disordered" evidence="7">
    <location>
        <begin position="1"/>
        <end position="25"/>
    </location>
</feature>
<gene>
    <name evidence="12" type="ORF">WKI299_LOCUS25050</name>
    <name evidence="13" type="ORF">XDN619_LOCUS26426</name>
</gene>
<evidence type="ECO:0000259" key="9">
    <source>
        <dbReference type="PROSITE" id="PS50835"/>
    </source>
</evidence>
<feature type="domain" description="Ig-like" evidence="9">
    <location>
        <begin position="425"/>
        <end position="526"/>
    </location>
</feature>
<dbReference type="InterPro" id="IPR003598">
    <property type="entry name" value="Ig_sub2"/>
</dbReference>
<dbReference type="GO" id="GO:0050839">
    <property type="term" value="F:cell adhesion molecule binding"/>
    <property type="evidence" value="ECO:0007669"/>
    <property type="project" value="TreeGrafter"/>
</dbReference>
<dbReference type="CDD" id="cd00096">
    <property type="entry name" value="Ig"/>
    <property type="match status" value="1"/>
</dbReference>
<dbReference type="InterPro" id="IPR013098">
    <property type="entry name" value="Ig_I-set"/>
</dbReference>
<evidence type="ECO:0000313" key="14">
    <source>
        <dbReference type="Proteomes" id="UP000663887"/>
    </source>
</evidence>
<comment type="caution">
    <text evidence="13">The sequence shown here is derived from an EMBL/GenBank/DDBJ whole genome shotgun (WGS) entry which is preliminary data.</text>
</comment>
<dbReference type="Proteomes" id="UP000663887">
    <property type="component" value="Unassembled WGS sequence"/>
</dbReference>
<dbReference type="InterPro" id="IPR003961">
    <property type="entry name" value="FN3_dom"/>
</dbReference>
<dbReference type="InterPro" id="IPR003599">
    <property type="entry name" value="Ig_sub"/>
</dbReference>
<feature type="domain" description="Ig-like" evidence="9">
    <location>
        <begin position="95"/>
        <end position="201"/>
    </location>
</feature>
<dbReference type="PANTHER" id="PTHR11640">
    <property type="entry name" value="NEPHRIN"/>
    <property type="match status" value="1"/>
</dbReference>
<reference evidence="13" key="1">
    <citation type="submission" date="2021-02" db="EMBL/GenBank/DDBJ databases">
        <authorList>
            <person name="Nowell W R."/>
        </authorList>
    </citation>
    <scope>NUCLEOTIDE SEQUENCE</scope>
</reference>
<dbReference type="SUPFAM" id="SSF49265">
    <property type="entry name" value="Fibronectin type III"/>
    <property type="match status" value="1"/>
</dbReference>
<evidence type="ECO:0000256" key="4">
    <source>
        <dbReference type="ARBA" id="ARBA00023157"/>
    </source>
</evidence>
<dbReference type="Pfam" id="PF07679">
    <property type="entry name" value="I-set"/>
    <property type="match status" value="2"/>
</dbReference>
<dbReference type="GO" id="GO:0005911">
    <property type="term" value="C:cell-cell junction"/>
    <property type="evidence" value="ECO:0007669"/>
    <property type="project" value="TreeGrafter"/>
</dbReference>
<evidence type="ECO:0000256" key="2">
    <source>
        <dbReference type="ARBA" id="ARBA00022737"/>
    </source>
</evidence>
<feature type="transmembrane region" description="Helical" evidence="8">
    <location>
        <begin position="59"/>
        <end position="83"/>
    </location>
</feature>
<dbReference type="InterPro" id="IPR051275">
    <property type="entry name" value="Cell_adhesion_signaling"/>
</dbReference>
<dbReference type="InterPro" id="IPR036179">
    <property type="entry name" value="Ig-like_dom_sf"/>
</dbReference>
<evidence type="ECO:0000256" key="3">
    <source>
        <dbReference type="ARBA" id="ARBA00023136"/>
    </source>
</evidence>
<evidence type="ECO:0000259" key="10">
    <source>
        <dbReference type="PROSITE" id="PS50853"/>
    </source>
</evidence>
<dbReference type="InterPro" id="IPR036116">
    <property type="entry name" value="FN3_sf"/>
</dbReference>
<dbReference type="InterPro" id="IPR013783">
    <property type="entry name" value="Ig-like_fold"/>
</dbReference>
<dbReference type="InterPro" id="IPR007110">
    <property type="entry name" value="Ig-like_dom"/>
</dbReference>
<dbReference type="EMBL" id="CAJNRG010012394">
    <property type="protein sequence ID" value="CAF2139475.1"/>
    <property type="molecule type" value="Genomic_DNA"/>
</dbReference>
<dbReference type="CDD" id="cd00063">
    <property type="entry name" value="FN3"/>
    <property type="match status" value="1"/>
</dbReference>
<name>A0A816WW24_9BILA</name>
<feature type="domain" description="Ig-like" evidence="9">
    <location>
        <begin position="931"/>
        <end position="1036"/>
    </location>
</feature>
<dbReference type="SUPFAM" id="SSF48726">
    <property type="entry name" value="Immunoglobulin"/>
    <property type="match status" value="8"/>
</dbReference>
<accession>A0A816WW24</accession>
<dbReference type="Pfam" id="PF13927">
    <property type="entry name" value="Ig_3"/>
    <property type="match status" value="1"/>
</dbReference>